<evidence type="ECO:0000313" key="1">
    <source>
        <dbReference type="EMBL" id="QRC93052.1"/>
    </source>
</evidence>
<name>A0A7U2EUP7_PHANO</name>
<dbReference type="EMBL" id="CP069024">
    <property type="protein sequence ID" value="QRC93052.1"/>
    <property type="molecule type" value="Genomic_DNA"/>
</dbReference>
<gene>
    <name evidence="1" type="ORF">JI435_428810</name>
</gene>
<accession>A0A7U2EUP7</accession>
<protein>
    <submittedName>
        <fullName evidence="1">Uncharacterized protein</fullName>
    </submittedName>
</protein>
<dbReference type="Proteomes" id="UP000663193">
    <property type="component" value="Chromosome 2"/>
</dbReference>
<reference evidence="2" key="1">
    <citation type="journal article" date="2021" name="BMC Genomics">
        <title>Chromosome-level genome assembly and manually-curated proteome of model necrotroph Parastagonospora nodorum Sn15 reveals a genome-wide trove of candidate effector homologs, and redundancy of virulence-related functions within an accessory chromosome.</title>
        <authorList>
            <person name="Bertazzoni S."/>
            <person name="Jones D.A.B."/>
            <person name="Phan H.T."/>
            <person name="Tan K.-C."/>
            <person name="Hane J.K."/>
        </authorList>
    </citation>
    <scope>NUCLEOTIDE SEQUENCE [LARGE SCALE GENOMIC DNA]</scope>
    <source>
        <strain evidence="2">SN15 / ATCC MYA-4574 / FGSC 10173)</strain>
    </source>
</reference>
<keyword evidence="2" id="KW-1185">Reference proteome</keyword>
<proteinExistence type="predicted"/>
<organism evidence="1 2">
    <name type="scientific">Phaeosphaeria nodorum (strain SN15 / ATCC MYA-4574 / FGSC 10173)</name>
    <name type="common">Glume blotch fungus</name>
    <name type="synonym">Parastagonospora nodorum</name>
    <dbReference type="NCBI Taxonomy" id="321614"/>
    <lineage>
        <taxon>Eukaryota</taxon>
        <taxon>Fungi</taxon>
        <taxon>Dikarya</taxon>
        <taxon>Ascomycota</taxon>
        <taxon>Pezizomycotina</taxon>
        <taxon>Dothideomycetes</taxon>
        <taxon>Pleosporomycetidae</taxon>
        <taxon>Pleosporales</taxon>
        <taxon>Pleosporineae</taxon>
        <taxon>Phaeosphaeriaceae</taxon>
        <taxon>Parastagonospora</taxon>
    </lineage>
</organism>
<dbReference type="AlphaFoldDB" id="A0A7U2EUP7"/>
<evidence type="ECO:0000313" key="2">
    <source>
        <dbReference type="Proteomes" id="UP000663193"/>
    </source>
</evidence>
<dbReference type="VEuPathDB" id="FungiDB:JI435_428810"/>
<sequence length="113" mass="12444">MSRSGYSALATRAQTAMTLFRSRPATFPSFGRARSDQPMTGAGGHVSQLRFRPHVPARFLCLSTASLPLHPSLTPSLLARHLYIDKYCSHAFAHQLSRSPALCDAPKHHVIFT</sequence>